<evidence type="ECO:0000256" key="9">
    <source>
        <dbReference type="ARBA" id="ARBA00023014"/>
    </source>
</evidence>
<accession>A0A433SCB4</accession>
<comment type="cofactor">
    <cofactor evidence="12">
        <name>[2Fe-2S] cluster</name>
        <dbReference type="ChEBI" id="CHEBI:190135"/>
    </cofactor>
    <text evidence="12">Binds 1 [2Fe-2S] cluster.</text>
</comment>
<dbReference type="GO" id="GO:0009055">
    <property type="term" value="F:electron transfer activity"/>
    <property type="evidence" value="ECO:0007669"/>
    <property type="project" value="InterPro"/>
</dbReference>
<evidence type="ECO:0000256" key="11">
    <source>
        <dbReference type="ARBA" id="ARBA00066269"/>
    </source>
</evidence>
<dbReference type="InterPro" id="IPR001041">
    <property type="entry name" value="2Fe-2S_ferredoxin-type"/>
</dbReference>
<keyword evidence="9 12" id="KW-0411">Iron-sulfur</keyword>
<dbReference type="InterPro" id="IPR009051">
    <property type="entry name" value="Helical_ferredxn"/>
</dbReference>
<dbReference type="GO" id="GO:0022904">
    <property type="term" value="P:respiratory electron transport chain"/>
    <property type="evidence" value="ECO:0007669"/>
    <property type="project" value="TreeGrafter"/>
</dbReference>
<dbReference type="Pfam" id="PF13085">
    <property type="entry name" value="Fer2_3"/>
    <property type="match status" value="1"/>
</dbReference>
<evidence type="ECO:0000256" key="2">
    <source>
        <dbReference type="ARBA" id="ARBA00009433"/>
    </source>
</evidence>
<evidence type="ECO:0000256" key="6">
    <source>
        <dbReference type="ARBA" id="ARBA00022723"/>
    </source>
</evidence>
<comment type="similarity">
    <text evidence="2 12">Belongs to the succinate dehydrogenase/fumarate reductase iron-sulfur protein family.</text>
</comment>
<dbReference type="NCBIfam" id="NF004616">
    <property type="entry name" value="PRK05950.1"/>
    <property type="match status" value="1"/>
</dbReference>
<dbReference type="SUPFAM" id="SSF54292">
    <property type="entry name" value="2Fe-2S ferredoxin-like"/>
    <property type="match status" value="1"/>
</dbReference>
<comment type="catalytic activity">
    <reaction evidence="12">
        <text>a menaquinone + succinate = a menaquinol + fumarate</text>
        <dbReference type="Rhea" id="RHEA:27834"/>
        <dbReference type="Rhea" id="RHEA-COMP:9537"/>
        <dbReference type="Rhea" id="RHEA-COMP:9539"/>
        <dbReference type="ChEBI" id="CHEBI:16374"/>
        <dbReference type="ChEBI" id="CHEBI:18151"/>
        <dbReference type="ChEBI" id="CHEBI:29806"/>
        <dbReference type="ChEBI" id="CHEBI:30031"/>
        <dbReference type="EC" id="1.3.5.1"/>
    </reaction>
</comment>
<keyword evidence="7 15" id="KW-0560">Oxidoreductase</keyword>
<dbReference type="Gene3D" id="1.10.1060.10">
    <property type="entry name" value="Alpha-helical ferredoxin"/>
    <property type="match status" value="1"/>
</dbReference>
<comment type="pathway">
    <text evidence="1">Carbohydrate metabolism; tricarboxylic acid cycle; fumarate from succinate (bacterial route): step 1/1.</text>
</comment>
<dbReference type="InterPro" id="IPR017900">
    <property type="entry name" value="4Fe4S_Fe_S_CS"/>
</dbReference>
<gene>
    <name evidence="15" type="primary">frdB</name>
    <name evidence="15" type="ORF">CUZ56_02108</name>
</gene>
<evidence type="ECO:0000256" key="12">
    <source>
        <dbReference type="RuleBase" id="RU361237"/>
    </source>
</evidence>
<sequence>MSDVKNTTHDAASEKTIQIEVLRYRPDVDPVPWTQVFDVPWKNETSILEALQYIKDHLDSSLTFRWSCRMAVCGSCGVVVNGEPKLACSTFIRDYPEGTKKLRVDPLDNFDVEKDLVVNIDPFLQKLESIKPYIIRKTGAEIAVGEDGKPQEYMQTPAQLAKFKELTMCINCMLCYSACPQVAMNVEFLGPATIALATRYNYDSRDEGEAERKPVLYQENGVWPCTFVGYCSEVCPKHVDPGGSIQQNKSRGLMYWAGNLLSGGSKAAEKKEG</sequence>
<dbReference type="GO" id="GO:0051537">
    <property type="term" value="F:2 iron, 2 sulfur cluster binding"/>
    <property type="evidence" value="ECO:0007669"/>
    <property type="project" value="UniProtKB-KW"/>
</dbReference>
<evidence type="ECO:0000256" key="3">
    <source>
        <dbReference type="ARBA" id="ARBA00022485"/>
    </source>
</evidence>
<dbReference type="InterPro" id="IPR012675">
    <property type="entry name" value="Beta-grasp_dom_sf"/>
</dbReference>
<dbReference type="InterPro" id="IPR017896">
    <property type="entry name" value="4Fe4S_Fe-S-bd"/>
</dbReference>
<comment type="caution">
    <text evidence="15">The sequence shown here is derived from an EMBL/GenBank/DDBJ whole genome shotgun (WGS) entry which is preliminary data.</text>
</comment>
<dbReference type="EC" id="1.3.5.1" evidence="12"/>
<reference evidence="15 16" key="1">
    <citation type="submission" date="2018-01" db="EMBL/GenBank/DDBJ databases">
        <title>Saezia sanguinis gen. nov., sp. nov., in the order Burkholderiales isolated from human blood.</title>
        <authorList>
            <person name="Medina-Pascual M.J."/>
            <person name="Valdezate S."/>
            <person name="Monzon S."/>
            <person name="Cuesta I."/>
            <person name="Carrasco G."/>
            <person name="Villalon P."/>
            <person name="Saez-Nieto J.A."/>
        </authorList>
    </citation>
    <scope>NUCLEOTIDE SEQUENCE [LARGE SCALE GENOMIC DNA]</scope>
    <source>
        <strain evidence="15 16">CNM695-12</strain>
    </source>
</reference>
<dbReference type="InterPro" id="IPR004489">
    <property type="entry name" value="Succ_DH/fum_Rdtase_Fe-S"/>
</dbReference>
<evidence type="ECO:0000313" key="16">
    <source>
        <dbReference type="Proteomes" id="UP000286947"/>
    </source>
</evidence>
<dbReference type="Pfam" id="PF13183">
    <property type="entry name" value="Fer4_8"/>
    <property type="match status" value="1"/>
</dbReference>
<evidence type="ECO:0000256" key="1">
    <source>
        <dbReference type="ARBA" id="ARBA00004894"/>
    </source>
</evidence>
<organism evidence="15 16">
    <name type="scientific">Saezia sanguinis</name>
    <dbReference type="NCBI Taxonomy" id="1965230"/>
    <lineage>
        <taxon>Bacteria</taxon>
        <taxon>Pseudomonadati</taxon>
        <taxon>Pseudomonadota</taxon>
        <taxon>Betaproteobacteria</taxon>
        <taxon>Burkholderiales</taxon>
        <taxon>Saeziaceae</taxon>
        <taxon>Saezia</taxon>
    </lineage>
</organism>
<evidence type="ECO:0000256" key="5">
    <source>
        <dbReference type="ARBA" id="ARBA00022714"/>
    </source>
</evidence>
<name>A0A433SCB4_9BURK</name>
<keyword evidence="8 12" id="KW-0408">Iron</keyword>
<dbReference type="NCBIfam" id="NF009051">
    <property type="entry name" value="PRK12385.1"/>
    <property type="match status" value="1"/>
</dbReference>
<dbReference type="AlphaFoldDB" id="A0A433SCB4"/>
<dbReference type="PROSITE" id="PS51085">
    <property type="entry name" value="2FE2S_FER_2"/>
    <property type="match status" value="1"/>
</dbReference>
<dbReference type="GO" id="GO:0006099">
    <property type="term" value="P:tricarboxylic acid cycle"/>
    <property type="evidence" value="ECO:0007669"/>
    <property type="project" value="UniProtKB-KW"/>
</dbReference>
<protein>
    <recommendedName>
        <fullName evidence="12">Fumarate reductase iron-sulfur subunit</fullName>
        <ecNumber evidence="12">1.3.5.1</ecNumber>
    </recommendedName>
</protein>
<evidence type="ECO:0000313" key="15">
    <source>
        <dbReference type="EMBL" id="RUS66382.1"/>
    </source>
</evidence>
<dbReference type="InterPro" id="IPR050573">
    <property type="entry name" value="SDH/FRD_Iron-Sulfur"/>
</dbReference>
<dbReference type="NCBIfam" id="TIGR00384">
    <property type="entry name" value="dhsB"/>
    <property type="match status" value="1"/>
</dbReference>
<feature type="domain" description="2Fe-2S ferredoxin-type" evidence="13">
    <location>
        <begin position="17"/>
        <end position="110"/>
    </location>
</feature>
<dbReference type="CDD" id="cd00207">
    <property type="entry name" value="fer2"/>
    <property type="match status" value="1"/>
</dbReference>
<dbReference type="GO" id="GO:0051538">
    <property type="term" value="F:3 iron, 4 sulfur cluster binding"/>
    <property type="evidence" value="ECO:0007669"/>
    <property type="project" value="UniProtKB-KW"/>
</dbReference>
<evidence type="ECO:0000256" key="10">
    <source>
        <dbReference type="ARBA" id="ARBA00023291"/>
    </source>
</evidence>
<keyword evidence="10 12" id="KW-0003">3Fe-4S</keyword>
<keyword evidence="4" id="KW-0816">Tricarboxylic acid cycle</keyword>
<comment type="subunit">
    <text evidence="11">Part of an enzyme complex containing three subunits: a flavoprotein (frdA), an iron-sulfur protein (frdB), and diheme cytochrome b (frdC).</text>
</comment>
<proteinExistence type="inferred from homology"/>
<dbReference type="RefSeq" id="WP_126980287.1">
    <property type="nucleotide sequence ID" value="NZ_PQSP01000005.1"/>
</dbReference>
<evidence type="ECO:0000256" key="4">
    <source>
        <dbReference type="ARBA" id="ARBA00022532"/>
    </source>
</evidence>
<dbReference type="OrthoDB" id="9804391at2"/>
<dbReference type="GO" id="GO:0046872">
    <property type="term" value="F:metal ion binding"/>
    <property type="evidence" value="ECO:0007669"/>
    <property type="project" value="UniProtKB-KW"/>
</dbReference>
<evidence type="ECO:0000256" key="7">
    <source>
        <dbReference type="ARBA" id="ARBA00023002"/>
    </source>
</evidence>
<dbReference type="InterPro" id="IPR025192">
    <property type="entry name" value="Succ_DH/fum_Rdtase_N"/>
</dbReference>
<dbReference type="PROSITE" id="PS51379">
    <property type="entry name" value="4FE4S_FER_2"/>
    <property type="match status" value="1"/>
</dbReference>
<dbReference type="GO" id="GO:0008177">
    <property type="term" value="F:succinate dehydrogenase (quinone) activity"/>
    <property type="evidence" value="ECO:0007669"/>
    <property type="project" value="UniProtKB-EC"/>
</dbReference>
<keyword evidence="3 12" id="KW-0004">4Fe-4S</keyword>
<keyword evidence="16" id="KW-1185">Reference proteome</keyword>
<dbReference type="GO" id="GO:0051539">
    <property type="term" value="F:4 iron, 4 sulfur cluster binding"/>
    <property type="evidence" value="ECO:0007669"/>
    <property type="project" value="UniProtKB-KW"/>
</dbReference>
<dbReference type="FunFam" id="1.10.1060.10:FF:000003">
    <property type="entry name" value="Succinate dehydrogenase iron-sulfur subunit"/>
    <property type="match status" value="1"/>
</dbReference>
<keyword evidence="5 12" id="KW-0001">2Fe-2S</keyword>
<dbReference type="PROSITE" id="PS00198">
    <property type="entry name" value="4FE4S_FER_1"/>
    <property type="match status" value="1"/>
</dbReference>
<dbReference type="PROSITE" id="PS00197">
    <property type="entry name" value="2FE2S_FER_1"/>
    <property type="match status" value="1"/>
</dbReference>
<feature type="domain" description="4Fe-4S ferredoxin-type" evidence="14">
    <location>
        <begin position="159"/>
        <end position="189"/>
    </location>
</feature>
<evidence type="ECO:0000256" key="8">
    <source>
        <dbReference type="ARBA" id="ARBA00023004"/>
    </source>
</evidence>
<comment type="cofactor">
    <cofactor evidence="12">
        <name>[4Fe-4S] cluster</name>
        <dbReference type="ChEBI" id="CHEBI:49883"/>
    </cofactor>
    <text evidence="12">Binds 1 [4Fe-4S] cluster.</text>
</comment>
<dbReference type="InterPro" id="IPR036010">
    <property type="entry name" value="2Fe-2S_ferredoxin-like_sf"/>
</dbReference>
<dbReference type="SUPFAM" id="SSF46548">
    <property type="entry name" value="alpha-helical ferredoxin"/>
    <property type="match status" value="1"/>
</dbReference>
<dbReference type="PANTHER" id="PTHR11921:SF29">
    <property type="entry name" value="SUCCINATE DEHYDROGENASE [UBIQUINONE] IRON-SULFUR SUBUNIT, MITOCHONDRIAL"/>
    <property type="match status" value="1"/>
</dbReference>
<dbReference type="Gene3D" id="3.10.20.30">
    <property type="match status" value="1"/>
</dbReference>
<keyword evidence="6 12" id="KW-0479">Metal-binding</keyword>
<dbReference type="PANTHER" id="PTHR11921">
    <property type="entry name" value="SUCCINATE DEHYDROGENASE IRON-SULFUR PROTEIN"/>
    <property type="match status" value="1"/>
</dbReference>
<evidence type="ECO:0000259" key="14">
    <source>
        <dbReference type="PROSITE" id="PS51379"/>
    </source>
</evidence>
<dbReference type="Proteomes" id="UP000286947">
    <property type="component" value="Unassembled WGS sequence"/>
</dbReference>
<dbReference type="InterPro" id="IPR006058">
    <property type="entry name" value="2Fe2S_fd_BS"/>
</dbReference>
<evidence type="ECO:0000259" key="13">
    <source>
        <dbReference type="PROSITE" id="PS51085"/>
    </source>
</evidence>
<comment type="cofactor">
    <cofactor evidence="12">
        <name>[3Fe-4S] cluster</name>
        <dbReference type="ChEBI" id="CHEBI:21137"/>
    </cofactor>
    <text evidence="12">Binds 1 [3Fe-4S] cluster.</text>
</comment>
<dbReference type="EMBL" id="PQSP01000005">
    <property type="protein sequence ID" value="RUS66382.1"/>
    <property type="molecule type" value="Genomic_DNA"/>
</dbReference>